<dbReference type="InterPro" id="IPR019887">
    <property type="entry name" value="Tscrpt_reg_AsnC/Lrp_C"/>
</dbReference>
<dbReference type="GO" id="GO:0043565">
    <property type="term" value="F:sequence-specific DNA binding"/>
    <property type="evidence" value="ECO:0007669"/>
    <property type="project" value="InterPro"/>
</dbReference>
<dbReference type="Gene3D" id="1.10.10.10">
    <property type="entry name" value="Winged helix-like DNA-binding domain superfamily/Winged helix DNA-binding domain"/>
    <property type="match status" value="1"/>
</dbReference>
<dbReference type="InterPro" id="IPR019885">
    <property type="entry name" value="Tscrpt_reg_HTH_AsnC-type_CS"/>
</dbReference>
<dbReference type="InterPro" id="IPR000485">
    <property type="entry name" value="AsnC-type_HTH_dom"/>
</dbReference>
<keyword evidence="3" id="KW-0804">Transcription</keyword>
<dbReference type="CDD" id="cd00090">
    <property type="entry name" value="HTH_ARSR"/>
    <property type="match status" value="1"/>
</dbReference>
<dbReference type="InterPro" id="IPR019888">
    <property type="entry name" value="Tscrpt_reg_AsnC-like"/>
</dbReference>
<evidence type="ECO:0000256" key="3">
    <source>
        <dbReference type="ARBA" id="ARBA00023163"/>
    </source>
</evidence>
<gene>
    <name evidence="5" type="ORF">SSE37_14729</name>
</gene>
<proteinExistence type="predicted"/>
<evidence type="ECO:0000256" key="1">
    <source>
        <dbReference type="ARBA" id="ARBA00023015"/>
    </source>
</evidence>
<dbReference type="Pfam" id="PF01037">
    <property type="entry name" value="AsnC_trans_reg"/>
    <property type="match status" value="1"/>
</dbReference>
<sequence length="170" mass="19221">MSQTKNDRTTAKPAEQTSFDAIDRKILDIIQLNSDAPISAIAEEVGLTATPCWRRIKRMEQAGLIARRVAIVDHAMAKVPMTVFIGISTPRHETDWIDRFRELIDEIPEIIEAYRLTGTVDYILKVVVPDVTAYDAVYKRMVAKLDFTMVNGMISMEEMKSTTAVPTKYL</sequence>
<evidence type="ECO:0000313" key="6">
    <source>
        <dbReference type="Proteomes" id="UP000005713"/>
    </source>
</evidence>
<dbReference type="AlphaFoldDB" id="A3K8M9"/>
<comment type="caution">
    <text evidence="5">The sequence shown here is derived from an EMBL/GenBank/DDBJ whole genome shotgun (WGS) entry which is preliminary data.</text>
</comment>
<dbReference type="PRINTS" id="PR00033">
    <property type="entry name" value="HTHASNC"/>
</dbReference>
<dbReference type="Gene3D" id="3.30.70.920">
    <property type="match status" value="1"/>
</dbReference>
<keyword evidence="2" id="KW-0238">DNA-binding</keyword>
<dbReference type="PANTHER" id="PTHR30154:SF17">
    <property type="entry name" value="DNA-BINDING TRANSCRIPTIONAL ACTIVATOR DECR"/>
    <property type="match status" value="1"/>
</dbReference>
<dbReference type="eggNOG" id="COG1522">
    <property type="taxonomic scope" value="Bacteria"/>
</dbReference>
<keyword evidence="6" id="KW-1185">Reference proteome</keyword>
<dbReference type="OrthoDB" id="7847328at2"/>
<organism evidence="5 6">
    <name type="scientific">Sagittula stellata (strain ATCC 700073 / DSM 11524 / E-37)</name>
    <dbReference type="NCBI Taxonomy" id="388399"/>
    <lineage>
        <taxon>Bacteria</taxon>
        <taxon>Pseudomonadati</taxon>
        <taxon>Pseudomonadota</taxon>
        <taxon>Alphaproteobacteria</taxon>
        <taxon>Rhodobacterales</taxon>
        <taxon>Roseobacteraceae</taxon>
        <taxon>Sagittula</taxon>
    </lineage>
</organism>
<dbReference type="InterPro" id="IPR036390">
    <property type="entry name" value="WH_DNA-bd_sf"/>
</dbReference>
<keyword evidence="1" id="KW-0805">Transcription regulation</keyword>
<dbReference type="Pfam" id="PF13412">
    <property type="entry name" value="HTH_24"/>
    <property type="match status" value="1"/>
</dbReference>
<accession>A3K8M9</accession>
<dbReference type="Proteomes" id="UP000005713">
    <property type="component" value="Unassembled WGS sequence"/>
</dbReference>
<protein>
    <submittedName>
        <fullName evidence="5">Transcriptional regulator, probable glutamate uptake regulator</fullName>
    </submittedName>
</protein>
<name>A3K8M9_SAGS3</name>
<dbReference type="InterPro" id="IPR036388">
    <property type="entry name" value="WH-like_DNA-bd_sf"/>
</dbReference>
<reference evidence="5 6" key="1">
    <citation type="submission" date="2006-06" db="EMBL/GenBank/DDBJ databases">
        <authorList>
            <person name="Moran M.A."/>
            <person name="Ferriera S."/>
            <person name="Johnson J."/>
            <person name="Kravitz S."/>
            <person name="Beeson K."/>
            <person name="Sutton G."/>
            <person name="Rogers Y.-H."/>
            <person name="Friedman R."/>
            <person name="Frazier M."/>
            <person name="Venter J.C."/>
        </authorList>
    </citation>
    <scope>NUCLEOTIDE SEQUENCE [LARGE SCALE GENOMIC DNA]</scope>
    <source>
        <strain evidence="5 6">E-37</strain>
    </source>
</reference>
<dbReference type="EMBL" id="AAYA01000015">
    <property type="protein sequence ID" value="EBA06467.1"/>
    <property type="molecule type" value="Genomic_DNA"/>
</dbReference>
<evidence type="ECO:0000259" key="4">
    <source>
        <dbReference type="PROSITE" id="PS50956"/>
    </source>
</evidence>
<dbReference type="PANTHER" id="PTHR30154">
    <property type="entry name" value="LEUCINE-RESPONSIVE REGULATORY PROTEIN"/>
    <property type="match status" value="1"/>
</dbReference>
<dbReference type="RefSeq" id="WP_005862455.1">
    <property type="nucleotide sequence ID" value="NZ_AAYA01000015.1"/>
</dbReference>
<feature type="domain" description="HTH asnC-type" evidence="4">
    <location>
        <begin position="19"/>
        <end position="88"/>
    </location>
</feature>
<dbReference type="SUPFAM" id="SSF54909">
    <property type="entry name" value="Dimeric alpha+beta barrel"/>
    <property type="match status" value="1"/>
</dbReference>
<dbReference type="SMART" id="SM00344">
    <property type="entry name" value="HTH_ASNC"/>
    <property type="match status" value="1"/>
</dbReference>
<dbReference type="InterPro" id="IPR011991">
    <property type="entry name" value="ArsR-like_HTH"/>
</dbReference>
<evidence type="ECO:0000256" key="2">
    <source>
        <dbReference type="ARBA" id="ARBA00023125"/>
    </source>
</evidence>
<dbReference type="GO" id="GO:0006355">
    <property type="term" value="P:regulation of DNA-templated transcription"/>
    <property type="evidence" value="ECO:0007669"/>
    <property type="project" value="UniProtKB-ARBA"/>
</dbReference>
<dbReference type="SUPFAM" id="SSF46785">
    <property type="entry name" value="Winged helix' DNA-binding domain"/>
    <property type="match status" value="1"/>
</dbReference>
<dbReference type="InterPro" id="IPR011008">
    <property type="entry name" value="Dimeric_a/b-barrel"/>
</dbReference>
<evidence type="ECO:0000313" key="5">
    <source>
        <dbReference type="EMBL" id="EBA06467.1"/>
    </source>
</evidence>
<dbReference type="GO" id="GO:0043200">
    <property type="term" value="P:response to amino acid"/>
    <property type="evidence" value="ECO:0007669"/>
    <property type="project" value="TreeGrafter"/>
</dbReference>
<dbReference type="PROSITE" id="PS50956">
    <property type="entry name" value="HTH_ASNC_2"/>
    <property type="match status" value="1"/>
</dbReference>
<dbReference type="GO" id="GO:0005829">
    <property type="term" value="C:cytosol"/>
    <property type="evidence" value="ECO:0007669"/>
    <property type="project" value="TreeGrafter"/>
</dbReference>
<dbReference type="PROSITE" id="PS00519">
    <property type="entry name" value="HTH_ASNC_1"/>
    <property type="match status" value="1"/>
</dbReference>